<dbReference type="RefSeq" id="WP_051709304.1">
    <property type="nucleotide sequence ID" value="NZ_JBHSJE010000002.1"/>
</dbReference>
<keyword evidence="1" id="KW-0812">Transmembrane</keyword>
<evidence type="ECO:0000313" key="2">
    <source>
        <dbReference type="EMBL" id="MFC4978734.1"/>
    </source>
</evidence>
<keyword evidence="3" id="KW-1185">Reference proteome</keyword>
<feature type="transmembrane region" description="Helical" evidence="1">
    <location>
        <begin position="55"/>
        <end position="75"/>
    </location>
</feature>
<keyword evidence="1" id="KW-1133">Transmembrane helix</keyword>
<name>A0ABV9V3Y1_STRAZ</name>
<dbReference type="Proteomes" id="UP001595908">
    <property type="component" value="Unassembled WGS sequence"/>
</dbReference>
<sequence>MPLVVNLLLGIPAMPPLHSAWLLLTEYSPCAWNTSGYTSDCGDVSMIEAAGWHRASVIIIGGLGLLVILAVDVLLPASTGRRVRTWLTASFLLPVPYLFTVIAFAIFN</sequence>
<dbReference type="EMBL" id="JBHSJE010000002">
    <property type="protein sequence ID" value="MFC4978734.1"/>
    <property type="molecule type" value="Genomic_DNA"/>
</dbReference>
<comment type="caution">
    <text evidence="2">The sequence shown here is derived from an EMBL/GenBank/DDBJ whole genome shotgun (WGS) entry which is preliminary data.</text>
</comment>
<gene>
    <name evidence="2" type="ORF">ACFPL4_10165</name>
</gene>
<reference evidence="3" key="1">
    <citation type="journal article" date="2019" name="Int. J. Syst. Evol. Microbiol.">
        <title>The Global Catalogue of Microorganisms (GCM) 10K type strain sequencing project: providing services to taxonomists for standard genome sequencing and annotation.</title>
        <authorList>
            <consortium name="The Broad Institute Genomics Platform"/>
            <consortium name="The Broad Institute Genome Sequencing Center for Infectious Disease"/>
            <person name="Wu L."/>
            <person name="Ma J."/>
        </authorList>
    </citation>
    <scope>NUCLEOTIDE SEQUENCE [LARGE SCALE GENOMIC DNA]</scope>
    <source>
        <strain evidence="3">ICMP 257</strain>
    </source>
</reference>
<keyword evidence="1" id="KW-0472">Membrane</keyword>
<feature type="transmembrane region" description="Helical" evidence="1">
    <location>
        <begin position="87"/>
        <end position="107"/>
    </location>
</feature>
<evidence type="ECO:0000256" key="1">
    <source>
        <dbReference type="SAM" id="Phobius"/>
    </source>
</evidence>
<proteinExistence type="predicted"/>
<protein>
    <submittedName>
        <fullName evidence="2">Uncharacterized protein</fullName>
    </submittedName>
</protein>
<organism evidence="2 3">
    <name type="scientific">Streptomyces atroolivaceus</name>
    <dbReference type="NCBI Taxonomy" id="66869"/>
    <lineage>
        <taxon>Bacteria</taxon>
        <taxon>Bacillati</taxon>
        <taxon>Actinomycetota</taxon>
        <taxon>Actinomycetes</taxon>
        <taxon>Kitasatosporales</taxon>
        <taxon>Streptomycetaceae</taxon>
        <taxon>Streptomyces</taxon>
    </lineage>
</organism>
<accession>A0ABV9V3Y1</accession>
<evidence type="ECO:0000313" key="3">
    <source>
        <dbReference type="Proteomes" id="UP001595908"/>
    </source>
</evidence>
<dbReference type="GeneID" id="31233181"/>